<dbReference type="PANTHER" id="PTHR43591:SF24">
    <property type="entry name" value="2-METHOXY-6-POLYPRENYL-1,4-BENZOQUINOL METHYLASE, MITOCHONDRIAL"/>
    <property type="match status" value="1"/>
</dbReference>
<name>A0A0B8R468_LACLL</name>
<feature type="binding site" evidence="6">
    <location>
        <position position="117"/>
    </location>
    <ligand>
        <name>S-adenosyl-L-methionine</name>
        <dbReference type="ChEBI" id="CHEBI:59789"/>
    </ligand>
</feature>
<evidence type="ECO:0000256" key="5">
    <source>
        <dbReference type="ARBA" id="ARBA00059758"/>
    </source>
</evidence>
<comment type="similarity">
    <text evidence="6">Belongs to the class I-like SAM-binding methyltransferase superfamily. MenG/UbiE family.</text>
</comment>
<dbReference type="UniPathway" id="UPA00079">
    <property type="reaction ID" value="UER00169"/>
</dbReference>
<dbReference type="AlphaFoldDB" id="A0A0B8R468"/>
<dbReference type="FunFam" id="3.40.50.150:FF:000086">
    <property type="entry name" value="Demethylmenaquinone methyltransferase"/>
    <property type="match status" value="1"/>
</dbReference>
<keyword evidence="1 6" id="KW-0474">Menaquinone biosynthesis</keyword>
<comment type="function">
    <text evidence="5 6">Methyltransferase required for the conversion of demethylmenaquinol (DMKH2) to menaquinol (MKH2).</text>
</comment>
<feature type="binding site" evidence="6">
    <location>
        <position position="138"/>
    </location>
    <ligand>
        <name>S-adenosyl-L-methionine</name>
        <dbReference type="ChEBI" id="CHEBI:59789"/>
    </ligand>
</feature>
<keyword evidence="2 6" id="KW-0489">Methyltransferase</keyword>
<dbReference type="GO" id="GO:0043770">
    <property type="term" value="F:demethylmenaquinone methyltransferase activity"/>
    <property type="evidence" value="ECO:0007669"/>
    <property type="project" value="UniProtKB-UniRule"/>
</dbReference>
<comment type="pathway">
    <text evidence="6">Quinol/quinone metabolism; menaquinone biosynthesis; menaquinol from 1,4-dihydroxy-2-naphthoate: step 2/2.</text>
</comment>
<dbReference type="PANTHER" id="PTHR43591">
    <property type="entry name" value="METHYLTRANSFERASE"/>
    <property type="match status" value="1"/>
</dbReference>
<gene>
    <name evidence="6" type="primary">menG</name>
    <name evidence="7" type="ORF">JCM5805K_2126</name>
</gene>
<dbReference type="EC" id="2.1.1.163" evidence="6"/>
<dbReference type="PROSITE" id="PS01184">
    <property type="entry name" value="UBIE_2"/>
    <property type="match status" value="1"/>
</dbReference>
<dbReference type="GO" id="GO:0032259">
    <property type="term" value="P:methylation"/>
    <property type="evidence" value="ECO:0007669"/>
    <property type="project" value="UniProtKB-KW"/>
</dbReference>
<dbReference type="Pfam" id="PF01209">
    <property type="entry name" value="Ubie_methyltran"/>
    <property type="match status" value="1"/>
</dbReference>
<evidence type="ECO:0000256" key="6">
    <source>
        <dbReference type="HAMAP-Rule" id="MF_01813"/>
    </source>
</evidence>
<dbReference type="CDD" id="cd02440">
    <property type="entry name" value="AdoMet_MTases"/>
    <property type="match status" value="1"/>
</dbReference>
<evidence type="ECO:0000256" key="4">
    <source>
        <dbReference type="ARBA" id="ARBA00022691"/>
    </source>
</evidence>
<dbReference type="InterPro" id="IPR029063">
    <property type="entry name" value="SAM-dependent_MTases_sf"/>
</dbReference>
<feature type="binding site" evidence="6">
    <location>
        <begin position="165"/>
        <end position="166"/>
    </location>
    <ligand>
        <name>S-adenosyl-L-methionine</name>
        <dbReference type="ChEBI" id="CHEBI:59789"/>
    </ligand>
</feature>
<proteinExistence type="inferred from homology"/>
<dbReference type="Proteomes" id="UP000031847">
    <property type="component" value="Unassembled WGS sequence"/>
</dbReference>
<sequence>MPSSSHTLKIKRRKFPKSEARVISSINVKKTTDRLVSSFSIIYNHNEQIVRENLCYNMSMTKVNEERVQEIFNSISSDYDKMNAIISFKQHDLWRAKTMKRMGDLTGLSILDLCCGTGDWTFDLSESVGPSGKVIGLDFSENMLEIAKAKLKEEAKKNIEFLQGNAMALPFENESFDVVTIGYGLRNTPDYLTVLKEIFRVLKPGGRVVCIETSHPTLPIYKQAFELYFKNVMPFFGKVFAKSLKEYQWLQKSAEDFPDAKTLEELFRKAGFVAVDYQKHGGGAIASHFATKSKKPKSNIRIGKK</sequence>
<evidence type="ECO:0000313" key="8">
    <source>
        <dbReference type="Proteomes" id="UP000031847"/>
    </source>
</evidence>
<dbReference type="PROSITE" id="PS01183">
    <property type="entry name" value="UBIE_1"/>
    <property type="match status" value="1"/>
</dbReference>
<dbReference type="Gene3D" id="3.40.50.150">
    <property type="entry name" value="Vaccinia Virus protein VP39"/>
    <property type="match status" value="1"/>
</dbReference>
<protein>
    <recommendedName>
        <fullName evidence="6">Demethylmenaquinone methyltransferase</fullName>
        <ecNumber evidence="6">2.1.1.163</ecNumber>
    </recommendedName>
</protein>
<accession>A0A0B8R468</accession>
<dbReference type="InterPro" id="IPR004033">
    <property type="entry name" value="UbiE/COQ5_MeTrFase"/>
</dbReference>
<evidence type="ECO:0000256" key="1">
    <source>
        <dbReference type="ARBA" id="ARBA00022428"/>
    </source>
</evidence>
<keyword evidence="4 6" id="KW-0949">S-adenosyl-L-methionine</keyword>
<dbReference type="NCBIfam" id="NF001243">
    <property type="entry name" value="PRK00216.1-4"/>
    <property type="match status" value="1"/>
</dbReference>
<evidence type="ECO:0000256" key="3">
    <source>
        <dbReference type="ARBA" id="ARBA00022679"/>
    </source>
</evidence>
<dbReference type="SUPFAM" id="SSF53335">
    <property type="entry name" value="S-adenosyl-L-methionine-dependent methyltransferases"/>
    <property type="match status" value="1"/>
</dbReference>
<comment type="catalytic activity">
    <reaction evidence="6">
        <text>a 2-demethylmenaquinol + S-adenosyl-L-methionine = a menaquinol + S-adenosyl-L-homocysteine + H(+)</text>
        <dbReference type="Rhea" id="RHEA:42640"/>
        <dbReference type="Rhea" id="RHEA-COMP:9539"/>
        <dbReference type="Rhea" id="RHEA-COMP:9563"/>
        <dbReference type="ChEBI" id="CHEBI:15378"/>
        <dbReference type="ChEBI" id="CHEBI:18151"/>
        <dbReference type="ChEBI" id="CHEBI:55437"/>
        <dbReference type="ChEBI" id="CHEBI:57856"/>
        <dbReference type="ChEBI" id="CHEBI:59789"/>
        <dbReference type="EC" id="2.1.1.163"/>
    </reaction>
</comment>
<organism evidence="7 8">
    <name type="scientific">Lactococcus lactis subsp. lactis</name>
    <name type="common">Streptococcus lactis</name>
    <dbReference type="NCBI Taxonomy" id="1360"/>
    <lineage>
        <taxon>Bacteria</taxon>
        <taxon>Bacillati</taxon>
        <taxon>Bacillota</taxon>
        <taxon>Bacilli</taxon>
        <taxon>Lactobacillales</taxon>
        <taxon>Streptococcaceae</taxon>
        <taxon>Lactococcus</taxon>
    </lineage>
</organism>
<evidence type="ECO:0000256" key="2">
    <source>
        <dbReference type="ARBA" id="ARBA00022603"/>
    </source>
</evidence>
<evidence type="ECO:0000313" key="7">
    <source>
        <dbReference type="EMBL" id="GAM81009.1"/>
    </source>
</evidence>
<dbReference type="InterPro" id="IPR023576">
    <property type="entry name" value="UbiE/COQ5_MeTrFase_CS"/>
</dbReference>
<dbReference type="PROSITE" id="PS51608">
    <property type="entry name" value="SAM_MT_UBIE"/>
    <property type="match status" value="1"/>
</dbReference>
<comment type="caution">
    <text evidence="6">Lacks conserved residue(s) required for the propagation of feature annotation.</text>
</comment>
<dbReference type="NCBIfam" id="TIGR01934">
    <property type="entry name" value="MenG_MenH_UbiE"/>
    <property type="match status" value="1"/>
</dbReference>
<dbReference type="HAMAP" id="MF_01813">
    <property type="entry name" value="MenG_UbiE_methyltr"/>
    <property type="match status" value="1"/>
</dbReference>
<dbReference type="EMBL" id="BBSI01000033">
    <property type="protein sequence ID" value="GAM81009.1"/>
    <property type="molecule type" value="Genomic_DNA"/>
</dbReference>
<comment type="caution">
    <text evidence="7">The sequence shown here is derived from an EMBL/GenBank/DDBJ whole genome shotgun (WGS) entry which is preliminary data.</text>
</comment>
<keyword evidence="3 6" id="KW-0808">Transferase</keyword>
<dbReference type="NCBIfam" id="NF001244">
    <property type="entry name" value="PRK00216.1-5"/>
    <property type="match status" value="1"/>
</dbReference>
<dbReference type="GO" id="GO:0009234">
    <property type="term" value="P:menaquinone biosynthetic process"/>
    <property type="evidence" value="ECO:0007669"/>
    <property type="project" value="UniProtKB-UniRule"/>
</dbReference>
<reference evidence="7 8" key="1">
    <citation type="submission" date="2015-01" db="EMBL/GenBank/DDBJ databases">
        <title>Lactococcus lactis subsp.lactis JCM 5805 whole genome shotgun sequence.</title>
        <authorList>
            <person name="Fujii T."/>
            <person name="Tomita Y."/>
            <person name="Ikushima S."/>
            <person name="Fujiwara D."/>
        </authorList>
    </citation>
    <scope>NUCLEOTIDE SEQUENCE [LARGE SCALE GENOMIC DNA]</scope>
    <source>
        <strain evidence="7 8">JCM 5805</strain>
    </source>
</reference>